<protein>
    <submittedName>
        <fullName evidence="2">Uncharacterized protein</fullName>
    </submittedName>
</protein>
<evidence type="ECO:0000313" key="3">
    <source>
        <dbReference type="Proteomes" id="UP000314294"/>
    </source>
</evidence>
<reference evidence="2 3" key="1">
    <citation type="submission" date="2019-03" db="EMBL/GenBank/DDBJ databases">
        <title>First draft genome of Liparis tanakae, snailfish: a comprehensive survey of snailfish specific genes.</title>
        <authorList>
            <person name="Kim W."/>
            <person name="Song I."/>
            <person name="Jeong J.-H."/>
            <person name="Kim D."/>
            <person name="Kim S."/>
            <person name="Ryu S."/>
            <person name="Song J.Y."/>
            <person name="Lee S.K."/>
        </authorList>
    </citation>
    <scope>NUCLEOTIDE SEQUENCE [LARGE SCALE GENOMIC DNA]</scope>
    <source>
        <tissue evidence="2">Muscle</tissue>
    </source>
</reference>
<gene>
    <name evidence="2" type="ORF">EYF80_004901</name>
</gene>
<comment type="caution">
    <text evidence="2">The sequence shown here is derived from an EMBL/GenBank/DDBJ whole genome shotgun (WGS) entry which is preliminary data.</text>
</comment>
<evidence type="ECO:0000256" key="1">
    <source>
        <dbReference type="SAM" id="MobiDB-lite"/>
    </source>
</evidence>
<dbReference type="Proteomes" id="UP000314294">
    <property type="component" value="Unassembled WGS sequence"/>
</dbReference>
<proteinExistence type="predicted"/>
<evidence type="ECO:0000313" key="2">
    <source>
        <dbReference type="EMBL" id="TNN84856.1"/>
    </source>
</evidence>
<organism evidence="2 3">
    <name type="scientific">Liparis tanakae</name>
    <name type="common">Tanaka's snailfish</name>
    <dbReference type="NCBI Taxonomy" id="230148"/>
    <lineage>
        <taxon>Eukaryota</taxon>
        <taxon>Metazoa</taxon>
        <taxon>Chordata</taxon>
        <taxon>Craniata</taxon>
        <taxon>Vertebrata</taxon>
        <taxon>Euteleostomi</taxon>
        <taxon>Actinopterygii</taxon>
        <taxon>Neopterygii</taxon>
        <taxon>Teleostei</taxon>
        <taxon>Neoteleostei</taxon>
        <taxon>Acanthomorphata</taxon>
        <taxon>Eupercaria</taxon>
        <taxon>Perciformes</taxon>
        <taxon>Cottioidei</taxon>
        <taxon>Cottales</taxon>
        <taxon>Liparidae</taxon>
        <taxon>Liparis</taxon>
    </lineage>
</organism>
<feature type="region of interest" description="Disordered" evidence="1">
    <location>
        <begin position="1"/>
        <end position="20"/>
    </location>
</feature>
<sequence>MTRVHNNKLPPPPARRGDGKLQPVYATAFAPCDAVPGKENANVCGGQLPAVGADRPEPRQRLRSGWKGVGGRRAENVTFHKRNKLFGGSVVAGTVQARRNDNDWGTFFSRCDARAA</sequence>
<feature type="region of interest" description="Disordered" evidence="1">
    <location>
        <begin position="48"/>
        <end position="69"/>
    </location>
</feature>
<accession>A0A4Z2J3T3</accession>
<name>A0A4Z2J3T3_9TELE</name>
<keyword evidence="3" id="KW-1185">Reference proteome</keyword>
<dbReference type="EMBL" id="SRLO01000024">
    <property type="protein sequence ID" value="TNN84856.1"/>
    <property type="molecule type" value="Genomic_DNA"/>
</dbReference>
<dbReference type="AlphaFoldDB" id="A0A4Z2J3T3"/>